<evidence type="ECO:0000313" key="1">
    <source>
        <dbReference type="EMBL" id="MBZ3923835.1"/>
    </source>
</evidence>
<dbReference type="Proteomes" id="UP000825388">
    <property type="component" value="Unassembled WGS sequence"/>
</dbReference>
<comment type="caution">
    <text evidence="1">The sequence shown here is derived from an EMBL/GenBank/DDBJ whole genome shotgun (WGS) entry which is preliminary data.</text>
</comment>
<protein>
    <submittedName>
        <fullName evidence="1">Uncharacterized protein</fullName>
    </submittedName>
</protein>
<accession>A0AAW4RK27</accession>
<dbReference type="AlphaFoldDB" id="A0AAW4RK27"/>
<name>A0AAW4RK27_XANCI</name>
<dbReference type="RefSeq" id="WP_089112623.1">
    <property type="nucleotide sequence ID" value="NZ_LOKL01000101.1"/>
</dbReference>
<sequence length="121" mass="13520">MRDLTQAELHVLRYSLGTGEYGRERSYRNHFVTSEGSKDHLICMQLVELGLMQRRDGNVLSGGSDIFTITAAGRTAEATRVGQLPPEPKLSPGQRRYREFLRADSGMSFGQWLKARGPAHA</sequence>
<organism evidence="1 2">
    <name type="scientific">Xanthomonas citri pv. sesbaniae</name>
    <dbReference type="NCBI Taxonomy" id="473425"/>
    <lineage>
        <taxon>Bacteria</taxon>
        <taxon>Pseudomonadati</taxon>
        <taxon>Pseudomonadota</taxon>
        <taxon>Gammaproteobacteria</taxon>
        <taxon>Lysobacterales</taxon>
        <taxon>Lysobacteraceae</taxon>
        <taxon>Xanthomonas</taxon>
    </lineage>
</organism>
<proteinExistence type="predicted"/>
<dbReference type="EMBL" id="LOKL01000101">
    <property type="protein sequence ID" value="MBZ3923835.1"/>
    <property type="molecule type" value="Genomic_DNA"/>
</dbReference>
<reference evidence="1" key="1">
    <citation type="submission" date="2015-12" db="EMBL/GenBank/DDBJ databases">
        <authorList>
            <person name="Bansal K."/>
            <person name="Midha S."/>
            <person name="Patil P.B."/>
        </authorList>
    </citation>
    <scope>NUCLEOTIDE SEQUENCE</scope>
    <source>
        <strain evidence="1">LMG867</strain>
    </source>
</reference>
<gene>
    <name evidence="1" type="ORF">Xseb_07850</name>
</gene>
<evidence type="ECO:0000313" key="2">
    <source>
        <dbReference type="Proteomes" id="UP000825388"/>
    </source>
</evidence>